<protein>
    <submittedName>
        <fullName evidence="1">Putative RNase H-like nuclease</fullName>
    </submittedName>
</protein>
<accession>A0A852YEK6</accession>
<comment type="caution">
    <text evidence="1">The sequence shown here is derived from an EMBL/GenBank/DDBJ whole genome shotgun (WGS) entry which is preliminary data.</text>
</comment>
<dbReference type="Pfam" id="PF04250">
    <property type="entry name" value="DUF429"/>
    <property type="match status" value="1"/>
</dbReference>
<dbReference type="Proteomes" id="UP000553888">
    <property type="component" value="Unassembled WGS sequence"/>
</dbReference>
<sequence>MPRFFGVDLAWRDSTPARAANETGLAVIDETGAVLSAGWERGVDAVAAWLIASAAPGDVIAIDAPLVVTNAAGMRQAEREVASGYGRWKVAANPMNLASPLQGGTLLRERLEHAGFVYVDGTEPAPTDRVALFECYPYTTIVGMEELGYDERRPRYKRLDPAASRTEARVLRAAACDQLIERMTGLDTADPPLRMRSHPLSAALVDDDSPLLDAPYKHREDLLDALLCAWTASIWHRHGGARVQVLGAGAAPDESGRRPTIVAPARPMQRVAEPEPAPVAAVSADLEDRADGASRSTALSAGDAELEIGMLARVLALSAELQASDGQRLEPALRSELGELAARIARRLAAEH</sequence>
<dbReference type="EMBL" id="JACBZY010000001">
    <property type="protein sequence ID" value="NYG99734.1"/>
    <property type="molecule type" value="Genomic_DNA"/>
</dbReference>
<proteinExistence type="predicted"/>
<organism evidence="1 2">
    <name type="scientific">Schumannella luteola</name>
    <dbReference type="NCBI Taxonomy" id="472059"/>
    <lineage>
        <taxon>Bacteria</taxon>
        <taxon>Bacillati</taxon>
        <taxon>Actinomycetota</taxon>
        <taxon>Actinomycetes</taxon>
        <taxon>Micrococcales</taxon>
        <taxon>Microbacteriaceae</taxon>
        <taxon>Schumannella</taxon>
    </lineage>
</organism>
<dbReference type="InterPro" id="IPR007362">
    <property type="entry name" value="DUF429"/>
</dbReference>
<name>A0A852YEK6_9MICO</name>
<evidence type="ECO:0000313" key="2">
    <source>
        <dbReference type="Proteomes" id="UP000553888"/>
    </source>
</evidence>
<reference evidence="1 2" key="1">
    <citation type="submission" date="2020-07" db="EMBL/GenBank/DDBJ databases">
        <title>Sequencing the genomes of 1000 actinobacteria strains.</title>
        <authorList>
            <person name="Klenk H.-P."/>
        </authorList>
    </citation>
    <scope>NUCLEOTIDE SEQUENCE [LARGE SCALE GENOMIC DNA]</scope>
    <source>
        <strain evidence="1 2">DSM 23141</strain>
    </source>
</reference>
<gene>
    <name evidence="1" type="ORF">BJ979_002360</name>
</gene>
<dbReference type="AlphaFoldDB" id="A0A852YEK6"/>
<dbReference type="RefSeq" id="WP_179568106.1">
    <property type="nucleotide sequence ID" value="NZ_JACBZY010000001.1"/>
</dbReference>
<keyword evidence="2" id="KW-1185">Reference proteome</keyword>
<evidence type="ECO:0000313" key="1">
    <source>
        <dbReference type="EMBL" id="NYG99734.1"/>
    </source>
</evidence>